<proteinExistence type="predicted"/>
<sequence length="31" mass="3590">MSLLLAEYKKECFPMYASKQGGLEIGMFYIQ</sequence>
<organism evidence="1">
    <name type="scientific">Rhizophora mucronata</name>
    <name type="common">Asiatic mangrove</name>
    <dbReference type="NCBI Taxonomy" id="61149"/>
    <lineage>
        <taxon>Eukaryota</taxon>
        <taxon>Viridiplantae</taxon>
        <taxon>Streptophyta</taxon>
        <taxon>Embryophyta</taxon>
        <taxon>Tracheophyta</taxon>
        <taxon>Spermatophyta</taxon>
        <taxon>Magnoliopsida</taxon>
        <taxon>eudicotyledons</taxon>
        <taxon>Gunneridae</taxon>
        <taxon>Pentapetalae</taxon>
        <taxon>rosids</taxon>
        <taxon>fabids</taxon>
        <taxon>Malpighiales</taxon>
        <taxon>Rhizophoraceae</taxon>
        <taxon>Rhizophora</taxon>
    </lineage>
</organism>
<accession>A0A2P2QU47</accession>
<dbReference type="EMBL" id="GGEC01090055">
    <property type="protein sequence ID" value="MBX70539.1"/>
    <property type="molecule type" value="Transcribed_RNA"/>
</dbReference>
<dbReference type="AlphaFoldDB" id="A0A2P2QU47"/>
<reference evidence="1" key="1">
    <citation type="submission" date="2018-02" db="EMBL/GenBank/DDBJ databases">
        <title>Rhizophora mucronata_Transcriptome.</title>
        <authorList>
            <person name="Meera S.P."/>
            <person name="Sreeshan A."/>
            <person name="Augustine A."/>
        </authorList>
    </citation>
    <scope>NUCLEOTIDE SEQUENCE</scope>
    <source>
        <tissue evidence="1">Leaf</tissue>
    </source>
</reference>
<protein>
    <submittedName>
        <fullName evidence="1">Uncharacterized protein</fullName>
    </submittedName>
</protein>
<evidence type="ECO:0000313" key="1">
    <source>
        <dbReference type="EMBL" id="MBX70539.1"/>
    </source>
</evidence>
<name>A0A2P2QU47_RHIMU</name>